<protein>
    <submittedName>
        <fullName evidence="3">2'-5' rna ligase</fullName>
    </submittedName>
</protein>
<comment type="caution">
    <text evidence="3">The sequence shown here is derived from an EMBL/GenBank/DDBJ whole genome shotgun (WGS) entry which is preliminary data.</text>
</comment>
<proteinExistence type="inferred from homology"/>
<name>A0A0W8E5B2_9ZZZZ</name>
<dbReference type="NCBIfam" id="TIGR02258">
    <property type="entry name" value="2_5_ligase"/>
    <property type="match status" value="1"/>
</dbReference>
<keyword evidence="3" id="KW-0436">Ligase</keyword>
<accession>A0A0W8E5B2</accession>
<dbReference type="Pfam" id="PF02834">
    <property type="entry name" value="LigT_PEase"/>
    <property type="match status" value="2"/>
</dbReference>
<dbReference type="InterPro" id="IPR014051">
    <property type="entry name" value="Phosphoesterase_HXTX"/>
</dbReference>
<dbReference type="AlphaFoldDB" id="A0A0W8E5B2"/>
<evidence type="ECO:0000256" key="1">
    <source>
        <dbReference type="ARBA" id="ARBA00022801"/>
    </source>
</evidence>
<keyword evidence="1" id="KW-0378">Hydrolase</keyword>
<gene>
    <name evidence="3" type="ORF">ASZ90_018766</name>
</gene>
<dbReference type="EMBL" id="LNQE01001867">
    <property type="protein sequence ID" value="KUG03804.1"/>
    <property type="molecule type" value="Genomic_DNA"/>
</dbReference>
<dbReference type="InterPro" id="IPR004175">
    <property type="entry name" value="RNA_CPDase"/>
</dbReference>
<dbReference type="GO" id="GO:0004113">
    <property type="term" value="F:2',3'-cyclic-nucleotide 3'-phosphodiesterase activity"/>
    <property type="evidence" value="ECO:0007669"/>
    <property type="project" value="InterPro"/>
</dbReference>
<organism evidence="3">
    <name type="scientific">hydrocarbon metagenome</name>
    <dbReference type="NCBI Taxonomy" id="938273"/>
    <lineage>
        <taxon>unclassified sequences</taxon>
        <taxon>metagenomes</taxon>
        <taxon>ecological metagenomes</taxon>
    </lineage>
</organism>
<dbReference type="Gene3D" id="3.90.1140.10">
    <property type="entry name" value="Cyclic phosphodiesterase"/>
    <property type="match status" value="1"/>
</dbReference>
<dbReference type="GO" id="GO:0016874">
    <property type="term" value="F:ligase activity"/>
    <property type="evidence" value="ECO:0007669"/>
    <property type="project" value="UniProtKB-KW"/>
</dbReference>
<evidence type="ECO:0000259" key="2">
    <source>
        <dbReference type="Pfam" id="PF02834"/>
    </source>
</evidence>
<dbReference type="SUPFAM" id="SSF55144">
    <property type="entry name" value="LigT-like"/>
    <property type="match status" value="1"/>
</dbReference>
<dbReference type="PANTHER" id="PTHR35561">
    <property type="entry name" value="RNA 2',3'-CYCLIC PHOSPHODIESTERASE"/>
    <property type="match status" value="1"/>
</dbReference>
<dbReference type="PANTHER" id="PTHR35561:SF1">
    <property type="entry name" value="RNA 2',3'-CYCLIC PHOSPHODIESTERASE"/>
    <property type="match status" value="1"/>
</dbReference>
<dbReference type="InterPro" id="IPR009097">
    <property type="entry name" value="Cyclic_Pdiesterase"/>
</dbReference>
<sequence length="184" mass="21272">MRLFIAVQVPEFVKALASTIKDELSTAGADIKWVEHENYHLTIKFLGEVERKEIVNIREKLKEAAQVSTPFDLAVSRSGCFPGRNRPRVLYLGITGQTHMAEELARRIDAGLIQLGFEPDHRRRFHLTLGRFRSQNNKEKLLDLADNLQHEMERKFHVDQFHLMESQLSKHGPVYKVLETIKIS</sequence>
<dbReference type="HAMAP" id="MF_01940">
    <property type="entry name" value="RNA_CPDase"/>
    <property type="match status" value="1"/>
</dbReference>
<reference evidence="3" key="1">
    <citation type="journal article" date="2015" name="Proc. Natl. Acad. Sci. U.S.A.">
        <title>Networks of energetic and metabolic interactions define dynamics in microbial communities.</title>
        <authorList>
            <person name="Embree M."/>
            <person name="Liu J.K."/>
            <person name="Al-Bassam M.M."/>
            <person name="Zengler K."/>
        </authorList>
    </citation>
    <scope>NUCLEOTIDE SEQUENCE</scope>
</reference>
<feature type="domain" description="Phosphoesterase HXTX" evidence="2">
    <location>
        <begin position="101"/>
        <end position="175"/>
    </location>
</feature>
<evidence type="ECO:0000313" key="3">
    <source>
        <dbReference type="EMBL" id="KUG03804.1"/>
    </source>
</evidence>
<feature type="domain" description="Phosphoesterase HXTX" evidence="2">
    <location>
        <begin position="10"/>
        <end position="91"/>
    </location>
</feature>
<dbReference type="GO" id="GO:0008664">
    <property type="term" value="F:RNA 2',3'-cyclic 3'-phosphodiesterase activity"/>
    <property type="evidence" value="ECO:0007669"/>
    <property type="project" value="InterPro"/>
</dbReference>